<accession>A0A284VT89</accession>
<evidence type="ECO:0000256" key="1">
    <source>
        <dbReference type="ARBA" id="ARBA00001946"/>
    </source>
</evidence>
<dbReference type="AlphaFoldDB" id="A0A284VT89"/>
<evidence type="ECO:0000313" key="14">
    <source>
        <dbReference type="EMBL" id="SNQ62429.1"/>
    </source>
</evidence>
<evidence type="ECO:0000256" key="9">
    <source>
        <dbReference type="ARBA" id="ARBA00034531"/>
    </source>
</evidence>
<evidence type="ECO:0000259" key="13">
    <source>
        <dbReference type="Pfam" id="PF01909"/>
    </source>
</evidence>
<dbReference type="EC" id="2.7.7.108" evidence="9"/>
<keyword evidence="3" id="KW-0808">Transferase</keyword>
<dbReference type="PANTHER" id="PTHR33571">
    <property type="entry name" value="SSL8005 PROTEIN"/>
    <property type="match status" value="1"/>
</dbReference>
<dbReference type="RefSeq" id="WP_096206993.1">
    <property type="nucleotide sequence ID" value="NZ_FZMP01000220.1"/>
</dbReference>
<dbReference type="InterPro" id="IPR043519">
    <property type="entry name" value="NT_sf"/>
</dbReference>
<dbReference type="PANTHER" id="PTHR33571:SF19">
    <property type="entry name" value="PROTEIN ADENYLYLTRANSFERASE MJ0128-RELATED"/>
    <property type="match status" value="1"/>
</dbReference>
<gene>
    <name evidence="14" type="ORF">MNV_710005</name>
</gene>
<keyword evidence="7" id="KW-0067">ATP-binding</keyword>
<comment type="similarity">
    <text evidence="10">Belongs to the MntA antitoxin family.</text>
</comment>
<dbReference type="EMBL" id="FZMP01000220">
    <property type="protein sequence ID" value="SNQ62429.1"/>
    <property type="molecule type" value="Genomic_DNA"/>
</dbReference>
<dbReference type="GO" id="GO:0070733">
    <property type="term" value="F:AMPylase activity"/>
    <property type="evidence" value="ECO:0007669"/>
    <property type="project" value="UniProtKB-EC"/>
</dbReference>
<organism evidence="14 15">
    <name type="scientific">Candidatus Methanoperedens nitratireducens</name>
    <dbReference type="NCBI Taxonomy" id="1392998"/>
    <lineage>
        <taxon>Archaea</taxon>
        <taxon>Methanobacteriati</taxon>
        <taxon>Methanobacteriota</taxon>
        <taxon>Stenosarchaea group</taxon>
        <taxon>Methanomicrobia</taxon>
        <taxon>Methanosarcinales</taxon>
        <taxon>ANME-2 cluster</taxon>
        <taxon>Candidatus Methanoperedentaceae</taxon>
        <taxon>Candidatus Methanoperedens</taxon>
    </lineage>
</organism>
<name>A0A284VT89_9EURY</name>
<reference evidence="15" key="1">
    <citation type="submission" date="2017-06" db="EMBL/GenBank/DDBJ databases">
        <authorList>
            <person name="Cremers G."/>
        </authorList>
    </citation>
    <scope>NUCLEOTIDE SEQUENCE [LARGE SCALE GENOMIC DNA]</scope>
</reference>
<dbReference type="GO" id="GO:0005524">
    <property type="term" value="F:ATP binding"/>
    <property type="evidence" value="ECO:0007669"/>
    <property type="project" value="UniProtKB-KW"/>
</dbReference>
<evidence type="ECO:0000256" key="2">
    <source>
        <dbReference type="ARBA" id="ARBA00022649"/>
    </source>
</evidence>
<comment type="catalytic activity">
    <reaction evidence="11">
        <text>O-(5'-adenylyl)-L-tyrosyl-[protein] + ATP = O-[5'-(adenylyl-(5'-&gt;3')-adenylyl)]-L-tyrosyl-[protein] + diphosphate</text>
        <dbReference type="Rhea" id="RHEA:66528"/>
        <dbReference type="Rhea" id="RHEA-COMP:13846"/>
        <dbReference type="Rhea" id="RHEA-COMP:17046"/>
        <dbReference type="ChEBI" id="CHEBI:30616"/>
        <dbReference type="ChEBI" id="CHEBI:33019"/>
        <dbReference type="ChEBI" id="CHEBI:83624"/>
        <dbReference type="ChEBI" id="CHEBI:167160"/>
    </reaction>
</comment>
<dbReference type="Proteomes" id="UP000218615">
    <property type="component" value="Unassembled WGS sequence"/>
</dbReference>
<evidence type="ECO:0000256" key="4">
    <source>
        <dbReference type="ARBA" id="ARBA00022695"/>
    </source>
</evidence>
<evidence type="ECO:0000256" key="10">
    <source>
        <dbReference type="ARBA" id="ARBA00038276"/>
    </source>
</evidence>
<keyword evidence="5" id="KW-0479">Metal-binding</keyword>
<evidence type="ECO:0000256" key="5">
    <source>
        <dbReference type="ARBA" id="ARBA00022723"/>
    </source>
</evidence>
<keyword evidence="8" id="KW-0460">Magnesium</keyword>
<keyword evidence="15" id="KW-1185">Reference proteome</keyword>
<evidence type="ECO:0000256" key="7">
    <source>
        <dbReference type="ARBA" id="ARBA00022840"/>
    </source>
</evidence>
<sequence length="97" mass="11021">MKSKDEILKVLKKELPSLKEKFNVKSIGIFGSYLRGEQTETSDIDMLVEFEAPVGFFKFIELEDYLSEKLGAKVDLVTPDALKPLIKPHIMQEAVYA</sequence>
<evidence type="ECO:0000256" key="12">
    <source>
        <dbReference type="ARBA" id="ARBA00048696"/>
    </source>
</evidence>
<evidence type="ECO:0000256" key="3">
    <source>
        <dbReference type="ARBA" id="ARBA00022679"/>
    </source>
</evidence>
<keyword evidence="4" id="KW-0548">Nucleotidyltransferase</keyword>
<evidence type="ECO:0000256" key="8">
    <source>
        <dbReference type="ARBA" id="ARBA00022842"/>
    </source>
</evidence>
<protein>
    <recommendedName>
        <fullName evidence="9">protein adenylyltransferase</fullName>
        <ecNumber evidence="9">2.7.7.108</ecNumber>
    </recommendedName>
</protein>
<evidence type="ECO:0000256" key="11">
    <source>
        <dbReference type="ARBA" id="ARBA00047518"/>
    </source>
</evidence>
<dbReference type="InterPro" id="IPR002934">
    <property type="entry name" value="Polymerase_NTP_transf_dom"/>
</dbReference>
<dbReference type="GO" id="GO:0046872">
    <property type="term" value="F:metal ion binding"/>
    <property type="evidence" value="ECO:0007669"/>
    <property type="project" value="UniProtKB-KW"/>
</dbReference>
<dbReference type="InterPro" id="IPR052038">
    <property type="entry name" value="Type-VII_TA_antitoxin"/>
</dbReference>
<dbReference type="Pfam" id="PF01909">
    <property type="entry name" value="NTP_transf_2"/>
    <property type="match status" value="1"/>
</dbReference>
<comment type="cofactor">
    <cofactor evidence="1">
        <name>Mg(2+)</name>
        <dbReference type="ChEBI" id="CHEBI:18420"/>
    </cofactor>
</comment>
<dbReference type="OrthoDB" id="61846at2157"/>
<feature type="domain" description="Polymerase nucleotidyl transferase" evidence="13">
    <location>
        <begin position="15"/>
        <end position="96"/>
    </location>
</feature>
<comment type="catalytic activity">
    <reaction evidence="12">
        <text>L-tyrosyl-[protein] + ATP = O-(5'-adenylyl)-L-tyrosyl-[protein] + diphosphate</text>
        <dbReference type="Rhea" id="RHEA:54288"/>
        <dbReference type="Rhea" id="RHEA-COMP:10136"/>
        <dbReference type="Rhea" id="RHEA-COMP:13846"/>
        <dbReference type="ChEBI" id="CHEBI:30616"/>
        <dbReference type="ChEBI" id="CHEBI:33019"/>
        <dbReference type="ChEBI" id="CHEBI:46858"/>
        <dbReference type="ChEBI" id="CHEBI:83624"/>
        <dbReference type="EC" id="2.7.7.108"/>
    </reaction>
</comment>
<evidence type="ECO:0000256" key="6">
    <source>
        <dbReference type="ARBA" id="ARBA00022741"/>
    </source>
</evidence>
<proteinExistence type="inferred from homology"/>
<dbReference type="Gene3D" id="3.30.460.10">
    <property type="entry name" value="Beta Polymerase, domain 2"/>
    <property type="match status" value="1"/>
</dbReference>
<evidence type="ECO:0000313" key="15">
    <source>
        <dbReference type="Proteomes" id="UP000218615"/>
    </source>
</evidence>
<dbReference type="CDD" id="cd05403">
    <property type="entry name" value="NT_KNTase_like"/>
    <property type="match status" value="1"/>
</dbReference>
<dbReference type="SUPFAM" id="SSF81301">
    <property type="entry name" value="Nucleotidyltransferase"/>
    <property type="match status" value="1"/>
</dbReference>
<keyword evidence="6" id="KW-0547">Nucleotide-binding</keyword>
<keyword evidence="2" id="KW-1277">Toxin-antitoxin system</keyword>